<evidence type="ECO:0000256" key="6">
    <source>
        <dbReference type="ARBA" id="ARBA00022833"/>
    </source>
</evidence>
<evidence type="ECO:0000256" key="4">
    <source>
        <dbReference type="ARBA" id="ARBA00022723"/>
    </source>
</evidence>
<evidence type="ECO:0000256" key="7">
    <source>
        <dbReference type="ARBA" id="ARBA00023049"/>
    </source>
</evidence>
<dbReference type="InterPro" id="IPR000718">
    <property type="entry name" value="Peptidase_M13"/>
</dbReference>
<feature type="domain" description="Peptidase M13 N-terminal" evidence="9">
    <location>
        <begin position="51"/>
        <end position="427"/>
    </location>
</feature>
<dbReference type="EMBL" id="VWSF01000016">
    <property type="protein sequence ID" value="KAA5542832.1"/>
    <property type="molecule type" value="Genomic_DNA"/>
</dbReference>
<proteinExistence type="inferred from homology"/>
<dbReference type="Gene3D" id="3.40.390.10">
    <property type="entry name" value="Collagenase (Catalytic Domain)"/>
    <property type="match status" value="1"/>
</dbReference>
<dbReference type="InterPro" id="IPR008753">
    <property type="entry name" value="Peptidase_M13_N"/>
</dbReference>
<gene>
    <name evidence="10" type="ORF">F0145_17995</name>
</gene>
<evidence type="ECO:0000313" key="11">
    <source>
        <dbReference type="Proteomes" id="UP000323426"/>
    </source>
</evidence>
<dbReference type="GO" id="GO:0016485">
    <property type="term" value="P:protein processing"/>
    <property type="evidence" value="ECO:0007669"/>
    <property type="project" value="TreeGrafter"/>
</dbReference>
<dbReference type="Pfam" id="PF05649">
    <property type="entry name" value="Peptidase_M13_N"/>
    <property type="match status" value="1"/>
</dbReference>
<keyword evidence="5" id="KW-0378">Hydrolase</keyword>
<dbReference type="GO" id="GO:0004222">
    <property type="term" value="F:metalloendopeptidase activity"/>
    <property type="evidence" value="ECO:0007669"/>
    <property type="project" value="InterPro"/>
</dbReference>
<protein>
    <submittedName>
        <fullName evidence="10">M13 family metallopeptidase</fullName>
    </submittedName>
</protein>
<dbReference type="SUPFAM" id="SSF55486">
    <property type="entry name" value="Metalloproteases ('zincins'), catalytic domain"/>
    <property type="match status" value="1"/>
</dbReference>
<evidence type="ECO:0000259" key="8">
    <source>
        <dbReference type="Pfam" id="PF01431"/>
    </source>
</evidence>
<dbReference type="Pfam" id="PF01431">
    <property type="entry name" value="Peptidase_M13"/>
    <property type="match status" value="1"/>
</dbReference>
<dbReference type="PROSITE" id="PS51885">
    <property type="entry name" value="NEPRILYSIN"/>
    <property type="match status" value="1"/>
</dbReference>
<keyword evidence="11" id="KW-1185">Reference proteome</keyword>
<name>A0A5M6D968_9BACT</name>
<sequence length="683" mass="76958">MLKHPLKFSGLALLAAGSFLTVSCNKSGTTEQARELHSGIIRENMDTTVAPGNNFTAYVNGNWVKKTAIPADKSTYGVFHILNDKAQEDVKAIIEASAKGDFDEGTEEQKIGDLYESYLDTKKRDELGIKPLAPEFQKIAAINNYKDLAGYFAYANKYSNLVPMNVQVTEDFKNPKQYMLLTWQGGLGLPEREYYLLTDAKSKDIRAKYVAHIEKMLTLAGIADAKAKAAQIMALETQLATKHMKKEDTRNMVALYNKYAVKSLNTLMPDFDLPYLLQQAGIKQDSIVVAQVAYTKDLNNIIKATPLDTWKTYLQWSVVHGAATVLNTPLDQENFNFYNKTLNGTQEQRPQWRRAVDVINGSLGEMVGKVYVKKHFPPAAKERMDALVKNLLKAYESSIKELDWMSEDTKKQALDKLNKFTPKIGYPDKWRDYSDLKIVKGDLFGNMMRATEFEYNRNINKLGKPVDRGEWYMTPQTINAYYNPPLNEIVFPAAILQPPFFDLNAEDAVNYGAIGGVIGHEIGHGFDDQGSTFDGNGVMRNWWTEKDQQEFKKRTGSLVNQYNAFKVFPDLNVNGTFTLGENIGDLGGLSIALKAYKLSLNGKEAPVLDGFTGEQRVFIGWGQAWLNKARPESLRNQVNTDPHSPAKFRVNGVVRNVPEFYTAFKVQPTDSLYLAPEKRVKIW</sequence>
<dbReference type="Proteomes" id="UP000323426">
    <property type="component" value="Unassembled WGS sequence"/>
</dbReference>
<keyword evidence="7" id="KW-0482">Metalloprotease</keyword>
<evidence type="ECO:0000256" key="1">
    <source>
        <dbReference type="ARBA" id="ARBA00001947"/>
    </source>
</evidence>
<dbReference type="InterPro" id="IPR018497">
    <property type="entry name" value="Peptidase_M13_C"/>
</dbReference>
<dbReference type="AlphaFoldDB" id="A0A5M6D968"/>
<dbReference type="CDD" id="cd08662">
    <property type="entry name" value="M13"/>
    <property type="match status" value="1"/>
</dbReference>
<evidence type="ECO:0000313" key="10">
    <source>
        <dbReference type="EMBL" id="KAA5542832.1"/>
    </source>
</evidence>
<comment type="similarity">
    <text evidence="2">Belongs to the peptidase M13 family.</text>
</comment>
<dbReference type="PRINTS" id="PR00786">
    <property type="entry name" value="NEPRILYSIN"/>
</dbReference>
<evidence type="ECO:0000259" key="9">
    <source>
        <dbReference type="Pfam" id="PF05649"/>
    </source>
</evidence>
<dbReference type="RefSeq" id="WP_150090503.1">
    <property type="nucleotide sequence ID" value="NZ_VWSF01000016.1"/>
</dbReference>
<dbReference type="Gene3D" id="1.10.1380.10">
    <property type="entry name" value="Neutral endopeptidase , domain2"/>
    <property type="match status" value="1"/>
</dbReference>
<keyword evidence="3" id="KW-0645">Protease</keyword>
<keyword evidence="4" id="KW-0479">Metal-binding</keyword>
<dbReference type="GO" id="GO:0046872">
    <property type="term" value="F:metal ion binding"/>
    <property type="evidence" value="ECO:0007669"/>
    <property type="project" value="UniProtKB-KW"/>
</dbReference>
<dbReference type="PANTHER" id="PTHR11733:SF167">
    <property type="entry name" value="FI17812P1-RELATED"/>
    <property type="match status" value="1"/>
</dbReference>
<comment type="caution">
    <text evidence="10">The sequence shown here is derived from an EMBL/GenBank/DDBJ whole genome shotgun (WGS) entry which is preliminary data.</text>
</comment>
<comment type="cofactor">
    <cofactor evidence="1">
        <name>Zn(2+)</name>
        <dbReference type="ChEBI" id="CHEBI:29105"/>
    </cofactor>
</comment>
<feature type="domain" description="Peptidase M13 C-terminal" evidence="8">
    <location>
        <begin position="479"/>
        <end position="680"/>
    </location>
</feature>
<reference evidence="10 11" key="1">
    <citation type="submission" date="2019-09" db="EMBL/GenBank/DDBJ databases">
        <title>Genome sequence and assembly of Adhaeribacter sp.</title>
        <authorList>
            <person name="Chhetri G."/>
        </authorList>
    </citation>
    <scope>NUCLEOTIDE SEQUENCE [LARGE SCALE GENOMIC DNA]</scope>
    <source>
        <strain evidence="10 11">DK36</strain>
    </source>
</reference>
<organism evidence="10 11">
    <name type="scientific">Adhaeribacter rhizoryzae</name>
    <dbReference type="NCBI Taxonomy" id="2607907"/>
    <lineage>
        <taxon>Bacteria</taxon>
        <taxon>Pseudomonadati</taxon>
        <taxon>Bacteroidota</taxon>
        <taxon>Cytophagia</taxon>
        <taxon>Cytophagales</taxon>
        <taxon>Hymenobacteraceae</taxon>
        <taxon>Adhaeribacter</taxon>
    </lineage>
</organism>
<evidence type="ECO:0000256" key="5">
    <source>
        <dbReference type="ARBA" id="ARBA00022801"/>
    </source>
</evidence>
<dbReference type="InterPro" id="IPR024079">
    <property type="entry name" value="MetalloPept_cat_dom_sf"/>
</dbReference>
<evidence type="ECO:0000256" key="3">
    <source>
        <dbReference type="ARBA" id="ARBA00022670"/>
    </source>
</evidence>
<evidence type="ECO:0000256" key="2">
    <source>
        <dbReference type="ARBA" id="ARBA00007357"/>
    </source>
</evidence>
<dbReference type="InterPro" id="IPR042089">
    <property type="entry name" value="Peptidase_M13_dom_2"/>
</dbReference>
<dbReference type="GO" id="GO:0005886">
    <property type="term" value="C:plasma membrane"/>
    <property type="evidence" value="ECO:0007669"/>
    <property type="project" value="TreeGrafter"/>
</dbReference>
<dbReference type="PROSITE" id="PS51257">
    <property type="entry name" value="PROKAR_LIPOPROTEIN"/>
    <property type="match status" value="1"/>
</dbReference>
<accession>A0A5M6D968</accession>
<dbReference type="PANTHER" id="PTHR11733">
    <property type="entry name" value="ZINC METALLOPROTEASE FAMILY M13 NEPRILYSIN-RELATED"/>
    <property type="match status" value="1"/>
</dbReference>
<keyword evidence="6" id="KW-0862">Zinc</keyword>